<accession>A0AAN8CVW3</accession>
<reference evidence="2 3" key="1">
    <citation type="journal article" date="2023" name="Mol. Biol. Evol.">
        <title>Genomics of Secondarily Temperate Adaptation in the Only Non-Antarctic Icefish.</title>
        <authorList>
            <person name="Rivera-Colon A.G."/>
            <person name="Rayamajhi N."/>
            <person name="Minhas B.F."/>
            <person name="Madrigal G."/>
            <person name="Bilyk K.T."/>
            <person name="Yoon V."/>
            <person name="Hune M."/>
            <person name="Gregory S."/>
            <person name="Cheng C.H.C."/>
            <person name="Catchen J.M."/>
        </authorList>
    </citation>
    <scope>NUCLEOTIDE SEQUENCE [LARGE SCALE GENOMIC DNA]</scope>
    <source>
        <tissue evidence="2">White muscle</tissue>
    </source>
</reference>
<comment type="caution">
    <text evidence="2">The sequence shown here is derived from an EMBL/GenBank/DDBJ whole genome shotgun (WGS) entry which is preliminary data.</text>
</comment>
<dbReference type="AlphaFoldDB" id="A0AAN8CVW3"/>
<feature type="compositionally biased region" description="Polar residues" evidence="1">
    <location>
        <begin position="84"/>
        <end position="94"/>
    </location>
</feature>
<sequence length="170" mass="17899">MDASPPHTRGVRISEARRCGCGLKVSGTDSHQICSSCLGLEHAQEAIDNPGSCGHCARLTVKSLHRRLAQQASLSGRDPLMSTDLPTSNQDTGTSAAEMEPLTAVWGSPTAAPAEPESRAISGRDPVAAKKRGNGAPRYTKLGLPTGPHHGFTRGRCPGVRLHGGRRVHL</sequence>
<organism evidence="2 3">
    <name type="scientific">Champsocephalus gunnari</name>
    <name type="common">Mackerel icefish</name>
    <dbReference type="NCBI Taxonomy" id="52237"/>
    <lineage>
        <taxon>Eukaryota</taxon>
        <taxon>Metazoa</taxon>
        <taxon>Chordata</taxon>
        <taxon>Craniata</taxon>
        <taxon>Vertebrata</taxon>
        <taxon>Euteleostomi</taxon>
        <taxon>Actinopterygii</taxon>
        <taxon>Neopterygii</taxon>
        <taxon>Teleostei</taxon>
        <taxon>Neoteleostei</taxon>
        <taxon>Acanthomorphata</taxon>
        <taxon>Eupercaria</taxon>
        <taxon>Perciformes</taxon>
        <taxon>Notothenioidei</taxon>
        <taxon>Channichthyidae</taxon>
        <taxon>Champsocephalus</taxon>
    </lineage>
</organism>
<gene>
    <name evidence="2" type="ORF">CgunFtcFv8_016184</name>
</gene>
<evidence type="ECO:0000313" key="3">
    <source>
        <dbReference type="Proteomes" id="UP001331515"/>
    </source>
</evidence>
<evidence type="ECO:0000313" key="2">
    <source>
        <dbReference type="EMBL" id="KAK5908098.1"/>
    </source>
</evidence>
<feature type="region of interest" description="Disordered" evidence="1">
    <location>
        <begin position="108"/>
        <end position="155"/>
    </location>
</feature>
<protein>
    <submittedName>
        <fullName evidence="2">Uncharacterized protein</fullName>
    </submittedName>
</protein>
<feature type="region of interest" description="Disordered" evidence="1">
    <location>
        <begin position="73"/>
        <end position="94"/>
    </location>
</feature>
<dbReference type="EMBL" id="JAURVH010001529">
    <property type="protein sequence ID" value="KAK5908098.1"/>
    <property type="molecule type" value="Genomic_DNA"/>
</dbReference>
<keyword evidence="3" id="KW-1185">Reference proteome</keyword>
<name>A0AAN8CVW3_CHAGU</name>
<evidence type="ECO:0000256" key="1">
    <source>
        <dbReference type="SAM" id="MobiDB-lite"/>
    </source>
</evidence>
<proteinExistence type="predicted"/>
<dbReference type="Proteomes" id="UP001331515">
    <property type="component" value="Unassembled WGS sequence"/>
</dbReference>